<evidence type="ECO:0008006" key="4">
    <source>
        <dbReference type="Google" id="ProtNLM"/>
    </source>
</evidence>
<evidence type="ECO:0000256" key="1">
    <source>
        <dbReference type="SAM" id="MobiDB-lite"/>
    </source>
</evidence>
<evidence type="ECO:0000313" key="2">
    <source>
        <dbReference type="EMBL" id="GJT57078.1"/>
    </source>
</evidence>
<dbReference type="Proteomes" id="UP001151760">
    <property type="component" value="Unassembled WGS sequence"/>
</dbReference>
<name>A0ABQ5F210_9ASTR</name>
<gene>
    <name evidence="2" type="ORF">Tco_0992132</name>
</gene>
<feature type="compositionally biased region" description="Acidic residues" evidence="1">
    <location>
        <begin position="1"/>
        <end position="20"/>
    </location>
</feature>
<reference evidence="2" key="2">
    <citation type="submission" date="2022-01" db="EMBL/GenBank/DDBJ databases">
        <authorList>
            <person name="Yamashiro T."/>
            <person name="Shiraishi A."/>
            <person name="Satake H."/>
            <person name="Nakayama K."/>
        </authorList>
    </citation>
    <scope>NUCLEOTIDE SEQUENCE</scope>
</reference>
<evidence type="ECO:0000313" key="3">
    <source>
        <dbReference type="Proteomes" id="UP001151760"/>
    </source>
</evidence>
<dbReference type="EMBL" id="BQNB010016901">
    <property type="protein sequence ID" value="GJT57078.1"/>
    <property type="molecule type" value="Genomic_DNA"/>
</dbReference>
<feature type="compositionally biased region" description="Basic and acidic residues" evidence="1">
    <location>
        <begin position="21"/>
        <end position="58"/>
    </location>
</feature>
<protein>
    <recommendedName>
        <fullName evidence="4">RNA-directed DNA polymerase, eukaryota</fullName>
    </recommendedName>
</protein>
<accession>A0ABQ5F210</accession>
<proteinExistence type="predicted"/>
<feature type="compositionally biased region" description="Basic and acidic residues" evidence="1">
    <location>
        <begin position="71"/>
        <end position="87"/>
    </location>
</feature>
<comment type="caution">
    <text evidence="2">The sequence shown here is derived from an EMBL/GenBank/DDBJ whole genome shotgun (WGS) entry which is preliminary data.</text>
</comment>
<feature type="region of interest" description="Disordered" evidence="1">
    <location>
        <begin position="1"/>
        <end position="101"/>
    </location>
</feature>
<reference evidence="2" key="1">
    <citation type="journal article" date="2022" name="Int. J. Mol. Sci.">
        <title>Draft Genome of Tanacetum Coccineum: Genomic Comparison of Closely Related Tanacetum-Family Plants.</title>
        <authorList>
            <person name="Yamashiro T."/>
            <person name="Shiraishi A."/>
            <person name="Nakayama K."/>
            <person name="Satake H."/>
        </authorList>
    </citation>
    <scope>NUCLEOTIDE SEQUENCE</scope>
</reference>
<keyword evidence="3" id="KW-1185">Reference proteome</keyword>
<sequence>MPDFEEENEEEFDVNDGLQEDEVHGDGDSDGEEVPKTIFEDVPDKHILDNNSVRKSDVQSEDPFGIYEVLNKNRDGKNNEGKPEDSLKYPPGFTPNEDGDESVVRADILSEESRLRDGKENGGFAGIPVQERMEVSNDNHESTCSGHFKKSKVPRTGGSIIQLIDDLVNVGQTMGYDMTGCINNMADIIESQGVNEVHR</sequence>
<organism evidence="2 3">
    <name type="scientific">Tanacetum coccineum</name>
    <dbReference type="NCBI Taxonomy" id="301880"/>
    <lineage>
        <taxon>Eukaryota</taxon>
        <taxon>Viridiplantae</taxon>
        <taxon>Streptophyta</taxon>
        <taxon>Embryophyta</taxon>
        <taxon>Tracheophyta</taxon>
        <taxon>Spermatophyta</taxon>
        <taxon>Magnoliopsida</taxon>
        <taxon>eudicotyledons</taxon>
        <taxon>Gunneridae</taxon>
        <taxon>Pentapetalae</taxon>
        <taxon>asterids</taxon>
        <taxon>campanulids</taxon>
        <taxon>Asterales</taxon>
        <taxon>Asteraceae</taxon>
        <taxon>Asteroideae</taxon>
        <taxon>Anthemideae</taxon>
        <taxon>Anthemidinae</taxon>
        <taxon>Tanacetum</taxon>
    </lineage>
</organism>